<feature type="domain" description="DUF5683" evidence="2">
    <location>
        <begin position="66"/>
        <end position="198"/>
    </location>
</feature>
<dbReference type="OrthoDB" id="9813910at2"/>
<evidence type="ECO:0000313" key="4">
    <source>
        <dbReference type="Proteomes" id="UP000244168"/>
    </source>
</evidence>
<comment type="caution">
    <text evidence="3">The sequence shown here is derived from an EMBL/GenBank/DDBJ whole genome shotgun (WGS) entry which is preliminary data.</text>
</comment>
<proteinExistence type="predicted"/>
<feature type="chain" id="PRO_5015406585" description="DUF5683 domain-containing protein" evidence="1">
    <location>
        <begin position="21"/>
        <end position="230"/>
    </location>
</feature>
<dbReference type="RefSeq" id="WP_107829055.1">
    <property type="nucleotide sequence ID" value="NZ_CP160205.1"/>
</dbReference>
<dbReference type="Pfam" id="PF18935">
    <property type="entry name" value="DUF5683"/>
    <property type="match status" value="1"/>
</dbReference>
<gene>
    <name evidence="3" type="ORF">C8P68_10547</name>
</gene>
<protein>
    <recommendedName>
        <fullName evidence="2">DUF5683 domain-containing protein</fullName>
    </recommendedName>
</protein>
<organism evidence="3 4">
    <name type="scientific">Mucilaginibacter yixingensis</name>
    <dbReference type="NCBI Taxonomy" id="1295612"/>
    <lineage>
        <taxon>Bacteria</taxon>
        <taxon>Pseudomonadati</taxon>
        <taxon>Bacteroidota</taxon>
        <taxon>Sphingobacteriia</taxon>
        <taxon>Sphingobacteriales</taxon>
        <taxon>Sphingobacteriaceae</taxon>
        <taxon>Mucilaginibacter</taxon>
    </lineage>
</organism>
<dbReference type="InterPro" id="IPR043738">
    <property type="entry name" value="DUF5683"/>
</dbReference>
<reference evidence="3 4" key="1">
    <citation type="submission" date="2018-04" db="EMBL/GenBank/DDBJ databases">
        <title>Genomic Encyclopedia of Archaeal and Bacterial Type Strains, Phase II (KMG-II): from individual species to whole genera.</title>
        <authorList>
            <person name="Goeker M."/>
        </authorList>
    </citation>
    <scope>NUCLEOTIDE SEQUENCE [LARGE SCALE GENOMIC DNA]</scope>
    <source>
        <strain evidence="3 4">DSM 26809</strain>
    </source>
</reference>
<evidence type="ECO:0000256" key="1">
    <source>
        <dbReference type="SAM" id="SignalP"/>
    </source>
</evidence>
<accession>A0A2T5J7Y8</accession>
<dbReference type="EMBL" id="QAOQ01000005">
    <property type="protein sequence ID" value="PTQ95542.1"/>
    <property type="molecule type" value="Genomic_DNA"/>
</dbReference>
<sequence>MTKLLLTFILIAGLALTAAAQKPDTLKRTKATVTDSLNHRADSLQSKPFKPGLLSKKDKIIIPDTLHSPHKAVIRSLIIPGWGQAYNHHYWKIPLIYGALGSLGYYIWYNERDYQGFLAVAKYQRDPNYTNAKYNNYIQQYAKYPNASIVNQKDYSLRSRDLCILGFLLSWGVNCIDAYVFAKFKHSYSMDNNLSDVHISGGLLNNPLSPVYAANFNTFTPAIKLTITLR</sequence>
<keyword evidence="1" id="KW-0732">Signal</keyword>
<evidence type="ECO:0000313" key="3">
    <source>
        <dbReference type="EMBL" id="PTQ95542.1"/>
    </source>
</evidence>
<feature type="signal peptide" evidence="1">
    <location>
        <begin position="1"/>
        <end position="20"/>
    </location>
</feature>
<keyword evidence="4" id="KW-1185">Reference proteome</keyword>
<evidence type="ECO:0000259" key="2">
    <source>
        <dbReference type="Pfam" id="PF18935"/>
    </source>
</evidence>
<dbReference type="AlphaFoldDB" id="A0A2T5J7Y8"/>
<dbReference type="Proteomes" id="UP000244168">
    <property type="component" value="Unassembled WGS sequence"/>
</dbReference>
<name>A0A2T5J7Y8_9SPHI</name>